<evidence type="ECO:0000313" key="1">
    <source>
        <dbReference type="EMBL" id="MPN50607.1"/>
    </source>
</evidence>
<sequence>MNLLINIAICDDMPILREVLAEMIHTYEAEKNTKFNLCEFGSGEELLETFDWDVNTLMYSFLITV</sequence>
<organism evidence="1">
    <name type="scientific">bioreactor metagenome</name>
    <dbReference type="NCBI Taxonomy" id="1076179"/>
    <lineage>
        <taxon>unclassified sequences</taxon>
        <taxon>metagenomes</taxon>
        <taxon>ecological metagenomes</taxon>
    </lineage>
</organism>
<reference evidence="1" key="1">
    <citation type="submission" date="2019-08" db="EMBL/GenBank/DDBJ databases">
        <authorList>
            <person name="Kucharzyk K."/>
            <person name="Murdoch R.W."/>
            <person name="Higgins S."/>
            <person name="Loffler F."/>
        </authorList>
    </citation>
    <scope>NUCLEOTIDE SEQUENCE</scope>
</reference>
<comment type="caution">
    <text evidence="1">The sequence shown here is derived from an EMBL/GenBank/DDBJ whole genome shotgun (WGS) entry which is preliminary data.</text>
</comment>
<dbReference type="AlphaFoldDB" id="A0A645IH37"/>
<gene>
    <name evidence="1" type="ORF">SDC9_198238</name>
</gene>
<name>A0A645IH37_9ZZZZ</name>
<accession>A0A645IH37</accession>
<protein>
    <recommendedName>
        <fullName evidence="2">Stage 0 sporulation protein A homolog</fullName>
    </recommendedName>
</protein>
<evidence type="ECO:0008006" key="2">
    <source>
        <dbReference type="Google" id="ProtNLM"/>
    </source>
</evidence>
<dbReference type="EMBL" id="VSSQ01114948">
    <property type="protein sequence ID" value="MPN50607.1"/>
    <property type="molecule type" value="Genomic_DNA"/>
</dbReference>
<proteinExistence type="predicted"/>